<feature type="compositionally biased region" description="Basic and acidic residues" evidence="3">
    <location>
        <begin position="354"/>
        <end position="364"/>
    </location>
</feature>
<organism evidence="6">
    <name type="scientific">Neodiprion lecontei</name>
    <name type="common">Redheaded pine sawfly</name>
    <dbReference type="NCBI Taxonomy" id="441921"/>
    <lineage>
        <taxon>Eukaryota</taxon>
        <taxon>Metazoa</taxon>
        <taxon>Ecdysozoa</taxon>
        <taxon>Arthropoda</taxon>
        <taxon>Hexapoda</taxon>
        <taxon>Insecta</taxon>
        <taxon>Pterygota</taxon>
        <taxon>Neoptera</taxon>
        <taxon>Endopterygota</taxon>
        <taxon>Hymenoptera</taxon>
        <taxon>Tenthredinoidea</taxon>
        <taxon>Diprionidae</taxon>
        <taxon>Diprioninae</taxon>
        <taxon>Neodiprion</taxon>
    </lineage>
</organism>
<protein>
    <submittedName>
        <fullName evidence="6">Uncharacterized protein LOC107221964</fullName>
    </submittedName>
</protein>
<sequence length="1969" mass="213314">MMSGFEEVAFKPLTGGGSIPFADDDASTIPSQSALYPPENLQVFPGEPEARLTIGHFRGPLLKSCTESSVPSTRSLSQSLGAARSALRKSRTDGCVPFAGSGAVGTRRRPEVGPGVENGAQQESSSGEDRSKSTNSIDAHSVNNILDQYEDLDYSPSSGLSDVGSIDVNNFEATMNLQRQREAASKLKKPKPGPILPQTKISAKIGKPIGLQTDQHRVNSEVEILLRKGEVQKRVDAWLSQSQSQGFKGGKERPLVRSNSSSCSGYGKAPSAEGIRAKPKGGAETLSCDELSEEKVRREKVSVGVNTSRGPYKEYLANRSRARQQEQAPKTTASRIPQRGNAAVNVSKAPKTGGEAERDKEKARNGPIAVPTRRSSLKRAAAAGGEVGTVKAAGPCAKGLSPIGESRPNKEGESCRSVIDATLAPTLRAPADRKESRSRAPPVPRKANPVSSFKPNNAMYATLQTEEDQPFATSLGSESVVRSHYATPKIIEKIYERPMLVIHADDLEDVLRPNAAAKVSAYGDRQIGKPRTTVGGVFAPPPEDDRAFIEIEAGSRSELLETIMEDQRKENGDHREPRFGTANHLETIYASPRSSGIGKVGESGRNTFTTFRQSPSVVNSQDVQNGNQELEAKPETPLTNGALRPEPEIGKEKIPPVVNAVLMKTLRFEQDLPAVVITPKIEPPEKIEPVFNPPINGFNSRDVLSSDYDNVLLQDSLRAKEEKLYVTKEEMEHERLMEMLRKGDFEAAKSELERSYTLSTPGGGSPICCPPCSPPPAPTAYISSARASSRRLGVGGPSSPERDPLGRLLRFLKTFYRELGTRDPPHLPAWAAPLPLGTLCPAHFQPHLQLIHKSEQEHRLENIKIDQIFAPVRLSDGSVSEAPRRVAIEGGPGSGRTTLCLRLLHQWATQVDGGSPALALIVPLRELRGSSVLSYLSRELLPRTSGLGDAATQVWRTLHLMEDRVLFVLDGYDECVGGRPSLSDAIDLLEGRLFPDARILVTCSPKNSGALSPLVQRRVNLAGLEWPHVERLCAAYFIHNDIADRVRDFLEVLNAQPQPVRQLGQHPLGWVMLCSLYQDSGSLPEEGSALVQAAVKCIVKRSLDPPLSYTEEIPGHCRKRLEDFGRLALGALREGRCCYTEAELRARGGGLEVTRLGFLTRGLTFGQRRKPELFTPIHAAVTEFLAAYYLTSVAQYANILRRELEGLPAGIIGHLAGLLGPKTHLILNQLCPLEVPPRAVFSLLKSAGASDGNITAVCRLVGAGPGFGPAPNEPRVAPLVHTVPIELEGWARILESSACTLEALEVVFQVERGSDPRFLDDFFEALAANESVRLVRITSLLGHEFPVDEAQRLARHLKSVLGKNRLNDFELVITCLEESAHDRLECVVSALCRGLANASPQLARLVLDMNLSGEQVSRVCEALRSCVQVQALHLPHLGCGREGLASVAELLKERPLLALNLAGSWGAKNEDPSSSGISMGSGSGSGSSGCASSTLGTLPLNRCYSSLPRGAPTAYGSLTRPATLPRLPLGLGPVPMPTDRENGSKRNSDSVLCHRLPLLHPLPTCDLPSHQGTGFHEIFSAIREPNCKLRSLNVSKCLLGSLDAGCLAETIRLARNLDALRAAGASRPADMMPLVLALTEAPCLQLLDLASPRLALDDHPSRLLCHALARNSTLKLLSLEGWTFRIEESDSLTVFSELLRCTSVRELSLCNARLHLAVHEGPLSRLGRRDDAGAELLRAAEPPACPAIVFLRLAGFQVTVNDRLALRGPLLLPFLGGFTALSELDLSLDKSTIGGNSGSLLFIDDKILTSFFGCLSSNFRSLQSLRMNFWRVTLEDCDRTMRHISKYLKLCGLSFLKMNGLIVTDSVKKVQVEHSFLGTVVASLQALTWLCIDGIELSEAQASFLGKILRDRFPGSSLEISAKDVNVKAVKALVAAVEDAGRAEVLYTGGAHCRLRLTKVQKNGKHKKK</sequence>
<evidence type="ECO:0000313" key="6">
    <source>
        <dbReference type="RefSeq" id="XP_015516637.1"/>
    </source>
</evidence>
<dbReference type="InterPro" id="IPR027417">
    <property type="entry name" value="P-loop_NTPase"/>
</dbReference>
<reference evidence="6" key="1">
    <citation type="submission" date="2025-08" db="UniProtKB">
        <authorList>
            <consortium name="RefSeq"/>
        </authorList>
    </citation>
    <scope>IDENTIFICATION</scope>
    <source>
        <tissue evidence="6">Thorax and Abdomen</tissue>
    </source>
</reference>
<name>A0A6J0BQR4_NEOLC</name>
<dbReference type="PANTHER" id="PTHR46844:SF1">
    <property type="entry name" value="SLR5058 PROTEIN"/>
    <property type="match status" value="1"/>
</dbReference>
<keyword evidence="1" id="KW-0547">Nucleotide-binding</keyword>
<dbReference type="PANTHER" id="PTHR46844">
    <property type="entry name" value="SLR5058 PROTEIN"/>
    <property type="match status" value="1"/>
</dbReference>
<feature type="domain" description="NACHT" evidence="4">
    <location>
        <begin position="884"/>
        <end position="1005"/>
    </location>
</feature>
<accession>A0A6J0BQR4</accession>
<dbReference type="InterPro" id="IPR007111">
    <property type="entry name" value="NACHT_NTPase"/>
</dbReference>
<evidence type="ECO:0000256" key="3">
    <source>
        <dbReference type="SAM" id="MobiDB-lite"/>
    </source>
</evidence>
<dbReference type="GO" id="GO:0005524">
    <property type="term" value="F:ATP binding"/>
    <property type="evidence" value="ECO:0007669"/>
    <property type="project" value="UniProtKB-KW"/>
</dbReference>
<dbReference type="GeneID" id="107221964"/>
<dbReference type="InterPro" id="IPR032675">
    <property type="entry name" value="LRR_dom_sf"/>
</dbReference>
<dbReference type="SUPFAM" id="SSF52540">
    <property type="entry name" value="P-loop containing nucleoside triphosphate hydrolases"/>
    <property type="match status" value="1"/>
</dbReference>
<evidence type="ECO:0000256" key="2">
    <source>
        <dbReference type="ARBA" id="ARBA00022840"/>
    </source>
</evidence>
<dbReference type="Gene3D" id="3.80.10.10">
    <property type="entry name" value="Ribonuclease Inhibitor"/>
    <property type="match status" value="2"/>
</dbReference>
<dbReference type="PROSITE" id="PS50837">
    <property type="entry name" value="NACHT"/>
    <property type="match status" value="1"/>
</dbReference>
<dbReference type="Gene3D" id="3.40.50.300">
    <property type="entry name" value="P-loop containing nucleotide triphosphate hydrolases"/>
    <property type="match status" value="1"/>
</dbReference>
<keyword evidence="5" id="KW-1185">Reference proteome</keyword>
<evidence type="ECO:0000259" key="4">
    <source>
        <dbReference type="PROSITE" id="PS50837"/>
    </source>
</evidence>
<evidence type="ECO:0000313" key="5">
    <source>
        <dbReference type="Proteomes" id="UP000829291"/>
    </source>
</evidence>
<feature type="region of interest" description="Disordered" evidence="3">
    <location>
        <begin position="244"/>
        <end position="283"/>
    </location>
</feature>
<dbReference type="InParanoid" id="A0A6J0BQR4"/>
<gene>
    <name evidence="6" type="primary">LOC107221964</name>
</gene>
<dbReference type="Proteomes" id="UP000829291">
    <property type="component" value="Chromosome 4"/>
</dbReference>
<feature type="region of interest" description="Disordered" evidence="3">
    <location>
        <begin position="421"/>
        <end position="454"/>
    </location>
</feature>
<dbReference type="SUPFAM" id="SSF52047">
    <property type="entry name" value="RNI-like"/>
    <property type="match status" value="1"/>
</dbReference>
<keyword evidence="2" id="KW-0067">ATP-binding</keyword>
<dbReference type="Pfam" id="PF05729">
    <property type="entry name" value="NACHT"/>
    <property type="match status" value="1"/>
</dbReference>
<proteinExistence type="predicted"/>
<feature type="region of interest" description="Disordered" evidence="3">
    <location>
        <begin position="94"/>
        <end position="137"/>
    </location>
</feature>
<evidence type="ECO:0000256" key="1">
    <source>
        <dbReference type="ARBA" id="ARBA00022741"/>
    </source>
</evidence>
<dbReference type="RefSeq" id="XP_015516637.1">
    <property type="nucleotide sequence ID" value="XM_015661151.2"/>
</dbReference>
<dbReference type="KEGG" id="nlo:107221964"/>
<feature type="compositionally biased region" description="Polar residues" evidence="3">
    <location>
        <begin position="325"/>
        <end position="335"/>
    </location>
</feature>
<dbReference type="OrthoDB" id="120976at2759"/>
<feature type="region of interest" description="Disordered" evidence="3">
    <location>
        <begin position="317"/>
        <end position="366"/>
    </location>
</feature>